<sequence>MDVNDPYAKGIHSASQMEITEHWTTPIAEMEI</sequence>
<dbReference type="EMBL" id="UINC01172743">
    <property type="protein sequence ID" value="SVD77977.1"/>
    <property type="molecule type" value="Genomic_DNA"/>
</dbReference>
<protein>
    <submittedName>
        <fullName evidence="1">Uncharacterized protein</fullName>
    </submittedName>
</protein>
<gene>
    <name evidence="1" type="ORF">METZ01_LOCUS430831</name>
</gene>
<feature type="non-terminal residue" evidence="1">
    <location>
        <position position="32"/>
    </location>
</feature>
<organism evidence="1">
    <name type="scientific">marine metagenome</name>
    <dbReference type="NCBI Taxonomy" id="408172"/>
    <lineage>
        <taxon>unclassified sequences</taxon>
        <taxon>metagenomes</taxon>
        <taxon>ecological metagenomes</taxon>
    </lineage>
</organism>
<name>A0A382Y3P7_9ZZZZ</name>
<dbReference type="AlphaFoldDB" id="A0A382Y3P7"/>
<reference evidence="1" key="1">
    <citation type="submission" date="2018-05" db="EMBL/GenBank/DDBJ databases">
        <authorList>
            <person name="Lanie J.A."/>
            <person name="Ng W.-L."/>
            <person name="Kazmierczak K.M."/>
            <person name="Andrzejewski T.M."/>
            <person name="Davidsen T.M."/>
            <person name="Wayne K.J."/>
            <person name="Tettelin H."/>
            <person name="Glass J.I."/>
            <person name="Rusch D."/>
            <person name="Podicherti R."/>
            <person name="Tsui H.-C.T."/>
            <person name="Winkler M.E."/>
        </authorList>
    </citation>
    <scope>NUCLEOTIDE SEQUENCE</scope>
</reference>
<evidence type="ECO:0000313" key="1">
    <source>
        <dbReference type="EMBL" id="SVD77977.1"/>
    </source>
</evidence>
<accession>A0A382Y3P7</accession>
<proteinExistence type="predicted"/>